<keyword evidence="2" id="KW-0238">DNA-binding</keyword>
<accession>A0A917I5R9</accession>
<dbReference type="PANTHER" id="PTHR44688">
    <property type="entry name" value="DNA-BINDING TRANSCRIPTIONAL ACTIVATOR DEVR_DOSR"/>
    <property type="match status" value="1"/>
</dbReference>
<dbReference type="AlphaFoldDB" id="A0A917I5R9"/>
<organism evidence="5 6">
    <name type="scientific">Alsobacter metallidurans</name>
    <dbReference type="NCBI Taxonomy" id="340221"/>
    <lineage>
        <taxon>Bacteria</taxon>
        <taxon>Pseudomonadati</taxon>
        <taxon>Pseudomonadota</taxon>
        <taxon>Alphaproteobacteria</taxon>
        <taxon>Hyphomicrobiales</taxon>
        <taxon>Alsobacteraceae</taxon>
        <taxon>Alsobacter</taxon>
    </lineage>
</organism>
<evidence type="ECO:0000256" key="2">
    <source>
        <dbReference type="ARBA" id="ARBA00023125"/>
    </source>
</evidence>
<protein>
    <submittedName>
        <fullName evidence="5">LuxR family transcriptional regulator</fullName>
    </submittedName>
</protein>
<keyword evidence="3" id="KW-0804">Transcription</keyword>
<sequence>MLKQSVPSVMQPKAGEEERVELTLVDPREIMRECLAAALAEADQAFSITALAALPPSWRNGFPTGRLRIALLNGEKGDSAALAADVTALLGPHGFDHVIALCAKGDAASMVDALGAGAAAVVPADASLDLLRHVVRLVMAGGTYAPASALQALEPGPAPKVAKPAAVAGLPPLTPRQAAVVEALRRGKPNKLIAYELNMCESTVKVHLRTVMKKMRAQSRTHLATMMGRHEALALSA</sequence>
<dbReference type="Pfam" id="PF00196">
    <property type="entry name" value="GerE"/>
    <property type="match status" value="1"/>
</dbReference>
<dbReference type="CDD" id="cd06170">
    <property type="entry name" value="LuxR_C_like"/>
    <property type="match status" value="1"/>
</dbReference>
<name>A0A917I5R9_9HYPH</name>
<evidence type="ECO:0000256" key="1">
    <source>
        <dbReference type="ARBA" id="ARBA00023015"/>
    </source>
</evidence>
<gene>
    <name evidence="5" type="ORF">GCM10007036_15910</name>
</gene>
<dbReference type="GO" id="GO:0003677">
    <property type="term" value="F:DNA binding"/>
    <property type="evidence" value="ECO:0007669"/>
    <property type="project" value="UniProtKB-KW"/>
</dbReference>
<evidence type="ECO:0000313" key="6">
    <source>
        <dbReference type="Proteomes" id="UP000603912"/>
    </source>
</evidence>
<dbReference type="RefSeq" id="WP_188517111.1">
    <property type="nucleotide sequence ID" value="NZ_BMES01000001.1"/>
</dbReference>
<comment type="caution">
    <text evidence="5">The sequence shown here is derived from an EMBL/GenBank/DDBJ whole genome shotgun (WGS) entry which is preliminary data.</text>
</comment>
<dbReference type="GO" id="GO:0006355">
    <property type="term" value="P:regulation of DNA-templated transcription"/>
    <property type="evidence" value="ECO:0007669"/>
    <property type="project" value="InterPro"/>
</dbReference>
<evidence type="ECO:0000259" key="4">
    <source>
        <dbReference type="PROSITE" id="PS50043"/>
    </source>
</evidence>
<dbReference type="SUPFAM" id="SSF46894">
    <property type="entry name" value="C-terminal effector domain of the bipartite response regulators"/>
    <property type="match status" value="1"/>
</dbReference>
<proteinExistence type="predicted"/>
<feature type="domain" description="HTH luxR-type" evidence="4">
    <location>
        <begin position="166"/>
        <end position="231"/>
    </location>
</feature>
<keyword evidence="6" id="KW-1185">Reference proteome</keyword>
<keyword evidence="1" id="KW-0805">Transcription regulation</keyword>
<reference evidence="5" key="1">
    <citation type="journal article" date="2014" name="Int. J. Syst. Evol. Microbiol.">
        <title>Complete genome sequence of Corynebacterium casei LMG S-19264T (=DSM 44701T), isolated from a smear-ripened cheese.</title>
        <authorList>
            <consortium name="US DOE Joint Genome Institute (JGI-PGF)"/>
            <person name="Walter F."/>
            <person name="Albersmeier A."/>
            <person name="Kalinowski J."/>
            <person name="Ruckert C."/>
        </authorList>
    </citation>
    <scope>NUCLEOTIDE SEQUENCE</scope>
    <source>
        <strain evidence="5">CGMCC 1.12214</strain>
    </source>
</reference>
<dbReference type="Proteomes" id="UP000603912">
    <property type="component" value="Unassembled WGS sequence"/>
</dbReference>
<dbReference type="PROSITE" id="PS50043">
    <property type="entry name" value="HTH_LUXR_2"/>
    <property type="match status" value="1"/>
</dbReference>
<evidence type="ECO:0000256" key="3">
    <source>
        <dbReference type="ARBA" id="ARBA00023163"/>
    </source>
</evidence>
<evidence type="ECO:0000313" key="5">
    <source>
        <dbReference type="EMBL" id="GGH15730.1"/>
    </source>
</evidence>
<dbReference type="Gene3D" id="3.40.50.2300">
    <property type="match status" value="1"/>
</dbReference>
<dbReference type="EMBL" id="BMES01000001">
    <property type="protein sequence ID" value="GGH15730.1"/>
    <property type="molecule type" value="Genomic_DNA"/>
</dbReference>
<dbReference type="InterPro" id="IPR000792">
    <property type="entry name" value="Tscrpt_reg_LuxR_C"/>
</dbReference>
<dbReference type="PANTHER" id="PTHR44688:SF16">
    <property type="entry name" value="DNA-BINDING TRANSCRIPTIONAL ACTIVATOR DEVR_DOSR"/>
    <property type="match status" value="1"/>
</dbReference>
<dbReference type="SMART" id="SM00421">
    <property type="entry name" value="HTH_LUXR"/>
    <property type="match status" value="1"/>
</dbReference>
<reference evidence="5" key="2">
    <citation type="submission" date="2020-09" db="EMBL/GenBank/DDBJ databases">
        <authorList>
            <person name="Sun Q."/>
            <person name="Zhou Y."/>
        </authorList>
    </citation>
    <scope>NUCLEOTIDE SEQUENCE</scope>
    <source>
        <strain evidence="5">CGMCC 1.12214</strain>
    </source>
</reference>
<dbReference type="InterPro" id="IPR016032">
    <property type="entry name" value="Sig_transdc_resp-reg_C-effctor"/>
</dbReference>
<dbReference type="PRINTS" id="PR00038">
    <property type="entry name" value="HTHLUXR"/>
</dbReference>